<proteinExistence type="predicted"/>
<dbReference type="EMBL" id="BAABKX010000001">
    <property type="protein sequence ID" value="GAA5041472.1"/>
    <property type="molecule type" value="Genomic_DNA"/>
</dbReference>
<gene>
    <name evidence="2" type="ORF">GCM10025751_03720</name>
</gene>
<dbReference type="RefSeq" id="WP_227775150.1">
    <property type="nucleotide sequence ID" value="NZ_BAABKX010000001.1"/>
</dbReference>
<keyword evidence="3" id="KW-1185">Reference proteome</keyword>
<comment type="caution">
    <text evidence="2">The sequence shown here is derived from an EMBL/GenBank/DDBJ whole genome shotgun (WGS) entry which is preliminary data.</text>
</comment>
<protein>
    <recommendedName>
        <fullName evidence="1">DUF7344 domain-containing protein</fullName>
    </recommendedName>
</protein>
<name>A0AAV3UB95_9EURY</name>
<dbReference type="AlphaFoldDB" id="A0AAV3UB95"/>
<reference evidence="2 3" key="1">
    <citation type="journal article" date="2019" name="Int. J. Syst. Evol. Microbiol.">
        <title>The Global Catalogue of Microorganisms (GCM) 10K type strain sequencing project: providing services to taxonomists for standard genome sequencing and annotation.</title>
        <authorList>
            <consortium name="The Broad Institute Genomics Platform"/>
            <consortium name="The Broad Institute Genome Sequencing Center for Infectious Disease"/>
            <person name="Wu L."/>
            <person name="Ma J."/>
        </authorList>
    </citation>
    <scope>NUCLEOTIDE SEQUENCE [LARGE SCALE GENOMIC DNA]</scope>
    <source>
        <strain evidence="2 3">JCM 17504</strain>
    </source>
</reference>
<dbReference type="GeneID" id="68615064"/>
<evidence type="ECO:0000313" key="3">
    <source>
        <dbReference type="Proteomes" id="UP001501729"/>
    </source>
</evidence>
<evidence type="ECO:0000259" key="1">
    <source>
        <dbReference type="Pfam" id="PF24035"/>
    </source>
</evidence>
<dbReference type="Pfam" id="PF24035">
    <property type="entry name" value="DUF7344"/>
    <property type="match status" value="1"/>
</dbReference>
<accession>A0AAV3UB95</accession>
<feature type="domain" description="DUF7344" evidence="1">
    <location>
        <begin position="35"/>
        <end position="113"/>
    </location>
</feature>
<dbReference type="Proteomes" id="UP001501729">
    <property type="component" value="Unassembled WGS sequence"/>
</dbReference>
<sequence>MGDTTNDEGQVLVELLRFLEAIEPGTLLSTSDSVFKLLGDEQRRHLVLYLVEQDTPTPLSRVALDITSRCDDTPYTDVTPAEQERTRFRLEQEHLPRLADYGVLSWSYGDDMVEPIPKTPFGGVGNGA</sequence>
<organism evidence="2 3">
    <name type="scientific">Haladaptatus pallidirubidus</name>
    <dbReference type="NCBI Taxonomy" id="1008152"/>
    <lineage>
        <taxon>Archaea</taxon>
        <taxon>Methanobacteriati</taxon>
        <taxon>Methanobacteriota</taxon>
        <taxon>Stenosarchaea group</taxon>
        <taxon>Halobacteria</taxon>
        <taxon>Halobacteriales</taxon>
        <taxon>Haladaptataceae</taxon>
        <taxon>Haladaptatus</taxon>
    </lineage>
</organism>
<evidence type="ECO:0000313" key="2">
    <source>
        <dbReference type="EMBL" id="GAA5041472.1"/>
    </source>
</evidence>
<dbReference type="InterPro" id="IPR055768">
    <property type="entry name" value="DUF7344"/>
</dbReference>